<evidence type="ECO:0000256" key="1">
    <source>
        <dbReference type="ARBA" id="ARBA00004123"/>
    </source>
</evidence>
<organism evidence="11 12">
    <name type="scientific">Golovinomyces cichoracearum</name>
    <dbReference type="NCBI Taxonomy" id="62708"/>
    <lineage>
        <taxon>Eukaryota</taxon>
        <taxon>Fungi</taxon>
        <taxon>Dikarya</taxon>
        <taxon>Ascomycota</taxon>
        <taxon>Pezizomycotina</taxon>
        <taxon>Leotiomycetes</taxon>
        <taxon>Erysiphales</taxon>
        <taxon>Erysiphaceae</taxon>
        <taxon>Golovinomyces</taxon>
    </lineage>
</organism>
<dbReference type="GO" id="GO:0000444">
    <property type="term" value="C:MIS12/MIND type complex"/>
    <property type="evidence" value="ECO:0007669"/>
    <property type="project" value="InterPro"/>
</dbReference>
<comment type="subcellular location">
    <subcellularLocation>
        <location evidence="2">Chromosome</location>
        <location evidence="2">Centromere</location>
        <location evidence="2">Kinetochore</location>
    </subcellularLocation>
    <subcellularLocation>
        <location evidence="1">Nucleus</location>
    </subcellularLocation>
</comment>
<evidence type="ECO:0000256" key="5">
    <source>
        <dbReference type="ARBA" id="ARBA00022776"/>
    </source>
</evidence>
<keyword evidence="9" id="KW-0137">Centromere</keyword>
<accession>A0A420HW60</accession>
<dbReference type="GO" id="GO:0051301">
    <property type="term" value="P:cell division"/>
    <property type="evidence" value="ECO:0007669"/>
    <property type="project" value="UniProtKB-KW"/>
</dbReference>
<feature type="region of interest" description="Disordered" evidence="10">
    <location>
        <begin position="1"/>
        <end position="22"/>
    </location>
</feature>
<evidence type="ECO:0000256" key="6">
    <source>
        <dbReference type="ARBA" id="ARBA00022838"/>
    </source>
</evidence>
<feature type="compositionally biased region" description="Low complexity" evidence="10">
    <location>
        <begin position="9"/>
        <end position="22"/>
    </location>
</feature>
<proteinExistence type="predicted"/>
<dbReference type="EMBL" id="MCBQ01015405">
    <property type="protein sequence ID" value="RKF61691.1"/>
    <property type="molecule type" value="Genomic_DNA"/>
</dbReference>
<evidence type="ECO:0000256" key="10">
    <source>
        <dbReference type="SAM" id="MobiDB-lite"/>
    </source>
</evidence>
<sequence length="223" mass="24626">MPVTNSRASSSPPQSTSGPITPGPRAIALTNLYHSALKSTLKAISYDSFAACFPLLSAQAPQALRAIWQAMRDGLEGFATSEFEMILQERQVFIRLNALDSLISDAIRRRDLSLANGEVNENDVKPPHTLPPEPLVKAHLTPLYLSQQSQLNAKLQTVESLNASLLAQICEQRNEITKILRSTRQLCSDVEDAAEVMHDLQGLGHEAREAEILLDDVEPREKY</sequence>
<gene>
    <name evidence="11" type="ORF">GcM3_154011</name>
</gene>
<dbReference type="InterPro" id="IPR007128">
    <property type="entry name" value="PMF1/Nnf1"/>
</dbReference>
<evidence type="ECO:0000256" key="3">
    <source>
        <dbReference type="ARBA" id="ARBA00022454"/>
    </source>
</evidence>
<evidence type="ECO:0000256" key="8">
    <source>
        <dbReference type="ARBA" id="ARBA00023306"/>
    </source>
</evidence>
<evidence type="ECO:0000256" key="7">
    <source>
        <dbReference type="ARBA" id="ARBA00023242"/>
    </source>
</evidence>
<keyword evidence="4" id="KW-0132">Cell division</keyword>
<keyword evidence="8" id="KW-0131">Cell cycle</keyword>
<keyword evidence="6" id="KW-0995">Kinetochore</keyword>
<keyword evidence="3" id="KW-0158">Chromosome</keyword>
<evidence type="ECO:0000256" key="4">
    <source>
        <dbReference type="ARBA" id="ARBA00022618"/>
    </source>
</evidence>
<reference evidence="11 12" key="1">
    <citation type="journal article" date="2018" name="BMC Genomics">
        <title>Comparative genome analyses reveal sequence features reflecting distinct modes of host-adaptation between dicot and monocot powdery mildew.</title>
        <authorList>
            <person name="Wu Y."/>
            <person name="Ma X."/>
            <person name="Pan Z."/>
            <person name="Kale S.D."/>
            <person name="Song Y."/>
            <person name="King H."/>
            <person name="Zhang Q."/>
            <person name="Presley C."/>
            <person name="Deng X."/>
            <person name="Wei C.I."/>
            <person name="Xiao S."/>
        </authorList>
    </citation>
    <scope>NUCLEOTIDE SEQUENCE [LARGE SCALE GENOMIC DNA]</scope>
    <source>
        <strain evidence="11">UMSG3</strain>
    </source>
</reference>
<keyword evidence="7" id="KW-0539">Nucleus</keyword>
<dbReference type="Proteomes" id="UP000283383">
    <property type="component" value="Unassembled WGS sequence"/>
</dbReference>
<dbReference type="GO" id="GO:0005634">
    <property type="term" value="C:nucleus"/>
    <property type="evidence" value="ECO:0007669"/>
    <property type="project" value="UniProtKB-SubCell"/>
</dbReference>
<dbReference type="AlphaFoldDB" id="A0A420HW60"/>
<comment type="caution">
    <text evidence="11">The sequence shown here is derived from an EMBL/GenBank/DDBJ whole genome shotgun (WGS) entry which is preliminary data.</text>
</comment>
<dbReference type="PANTHER" id="PTHR15459">
    <property type="entry name" value="POLYAMINE-MODULATED FACTOR 1"/>
    <property type="match status" value="1"/>
</dbReference>
<dbReference type="Pfam" id="PF03980">
    <property type="entry name" value="Nnf1"/>
    <property type="match status" value="1"/>
</dbReference>
<dbReference type="GO" id="GO:0007059">
    <property type="term" value="P:chromosome segregation"/>
    <property type="evidence" value="ECO:0007669"/>
    <property type="project" value="TreeGrafter"/>
</dbReference>
<evidence type="ECO:0000313" key="11">
    <source>
        <dbReference type="EMBL" id="RKF61691.1"/>
    </source>
</evidence>
<keyword evidence="5" id="KW-0498">Mitosis</keyword>
<dbReference type="PANTHER" id="PTHR15459:SF3">
    <property type="entry name" value="POLYAMINE-MODULATED FACTOR 1"/>
    <property type="match status" value="1"/>
</dbReference>
<evidence type="ECO:0000256" key="9">
    <source>
        <dbReference type="ARBA" id="ARBA00023328"/>
    </source>
</evidence>
<name>A0A420HW60_9PEZI</name>
<evidence type="ECO:0000256" key="2">
    <source>
        <dbReference type="ARBA" id="ARBA00004629"/>
    </source>
</evidence>
<evidence type="ECO:0000313" key="12">
    <source>
        <dbReference type="Proteomes" id="UP000283383"/>
    </source>
</evidence>
<keyword evidence="12" id="KW-1185">Reference proteome</keyword>
<protein>
    <submittedName>
        <fullName evidence="11">Spindle pole protein Nnf1</fullName>
    </submittedName>
</protein>